<keyword evidence="5" id="KW-0539">Nucleus</keyword>
<evidence type="ECO:0000313" key="8">
    <source>
        <dbReference type="Proteomes" id="UP000239899"/>
    </source>
</evidence>
<evidence type="ECO:0000256" key="5">
    <source>
        <dbReference type="ARBA" id="ARBA00023242"/>
    </source>
</evidence>
<keyword evidence="3" id="KW-0690">Ribosome biogenesis</keyword>
<dbReference type="PANTHER" id="PTHR13028:SF0">
    <property type="entry name" value="RRNA-PROCESSING PROTEIN EBP2-RELATED"/>
    <property type="match status" value="1"/>
</dbReference>
<dbReference type="STRING" id="3076.A0A2P6TH66"/>
<dbReference type="EMBL" id="LHPG02000016">
    <property type="protein sequence ID" value="PRW33635.1"/>
    <property type="molecule type" value="Genomic_DNA"/>
</dbReference>
<feature type="compositionally biased region" description="Basic residues" evidence="6">
    <location>
        <begin position="339"/>
        <end position="359"/>
    </location>
</feature>
<keyword evidence="4" id="KW-0175">Coiled coil</keyword>
<evidence type="ECO:0000256" key="1">
    <source>
        <dbReference type="ARBA" id="ARBA00004604"/>
    </source>
</evidence>
<evidence type="ECO:0000256" key="2">
    <source>
        <dbReference type="ARBA" id="ARBA00007336"/>
    </source>
</evidence>
<feature type="compositionally biased region" description="Basic and acidic residues" evidence="6">
    <location>
        <begin position="249"/>
        <end position="258"/>
    </location>
</feature>
<feature type="compositionally biased region" description="Basic and acidic residues" evidence="6">
    <location>
        <begin position="178"/>
        <end position="205"/>
    </location>
</feature>
<comment type="subcellular location">
    <subcellularLocation>
        <location evidence="1">Nucleus</location>
        <location evidence="1">Nucleolus</location>
    </subcellularLocation>
</comment>
<comment type="similarity">
    <text evidence="2">Belongs to the EBP2 family.</text>
</comment>
<gene>
    <name evidence="7" type="ORF">C2E21_7542</name>
</gene>
<dbReference type="PANTHER" id="PTHR13028">
    <property type="entry name" value="RRNA PROCESSING PROTEIN EBNA1-BINDING PROTEIN-RELATED"/>
    <property type="match status" value="1"/>
</dbReference>
<feature type="compositionally biased region" description="Acidic residues" evidence="6">
    <location>
        <begin position="48"/>
        <end position="57"/>
    </location>
</feature>
<feature type="region of interest" description="Disordered" evidence="6">
    <location>
        <begin position="1"/>
        <end position="69"/>
    </location>
</feature>
<evidence type="ECO:0000256" key="6">
    <source>
        <dbReference type="SAM" id="MobiDB-lite"/>
    </source>
</evidence>
<evidence type="ECO:0000313" key="7">
    <source>
        <dbReference type="EMBL" id="PRW33635.1"/>
    </source>
</evidence>
<comment type="caution">
    <text evidence="7">The sequence shown here is derived from an EMBL/GenBank/DDBJ whole genome shotgun (WGS) entry which is preliminary data.</text>
</comment>
<feature type="compositionally biased region" description="Acidic residues" evidence="6">
    <location>
        <begin position="7"/>
        <end position="24"/>
    </location>
</feature>
<feature type="compositionally biased region" description="Basic and acidic residues" evidence="6">
    <location>
        <begin position="291"/>
        <end position="303"/>
    </location>
</feature>
<feature type="compositionally biased region" description="Gly residues" evidence="6">
    <location>
        <begin position="312"/>
        <end position="338"/>
    </location>
</feature>
<name>A0A2P6TH66_CHLSO</name>
<dbReference type="Pfam" id="PF05890">
    <property type="entry name" value="Ebp2"/>
    <property type="match status" value="1"/>
</dbReference>
<dbReference type="Proteomes" id="UP000239899">
    <property type="component" value="Unassembled WGS sequence"/>
</dbReference>
<feature type="compositionally biased region" description="Basic and acidic residues" evidence="6">
    <location>
        <begin position="227"/>
        <end position="236"/>
    </location>
</feature>
<feature type="region of interest" description="Disordered" evidence="6">
    <location>
        <begin position="178"/>
        <end position="359"/>
    </location>
</feature>
<organism evidence="7 8">
    <name type="scientific">Chlorella sorokiniana</name>
    <name type="common">Freshwater green alga</name>
    <dbReference type="NCBI Taxonomy" id="3076"/>
    <lineage>
        <taxon>Eukaryota</taxon>
        <taxon>Viridiplantae</taxon>
        <taxon>Chlorophyta</taxon>
        <taxon>core chlorophytes</taxon>
        <taxon>Trebouxiophyceae</taxon>
        <taxon>Chlorellales</taxon>
        <taxon>Chlorellaceae</taxon>
        <taxon>Chlorella clade</taxon>
        <taxon>Chlorella</taxon>
    </lineage>
</organism>
<dbReference type="GO" id="GO:0042273">
    <property type="term" value="P:ribosomal large subunit biogenesis"/>
    <property type="evidence" value="ECO:0007669"/>
    <property type="project" value="TreeGrafter"/>
</dbReference>
<proteinExistence type="inferred from homology"/>
<evidence type="ECO:0000256" key="4">
    <source>
        <dbReference type="ARBA" id="ARBA00023054"/>
    </source>
</evidence>
<dbReference type="OrthoDB" id="443772at2759"/>
<dbReference type="AlphaFoldDB" id="A0A2P6TH66"/>
<dbReference type="GO" id="GO:0005730">
    <property type="term" value="C:nucleolus"/>
    <property type="evidence" value="ECO:0007669"/>
    <property type="project" value="UniProtKB-SubCell"/>
</dbReference>
<reference evidence="7 8" key="1">
    <citation type="journal article" date="2018" name="Plant J.">
        <title>Genome sequences of Chlorella sorokiniana UTEX 1602 and Micractinium conductrix SAG 241.80: implications to maltose excretion by a green alga.</title>
        <authorList>
            <person name="Arriola M.B."/>
            <person name="Velmurugan N."/>
            <person name="Zhang Y."/>
            <person name="Plunkett M.H."/>
            <person name="Hondzo H."/>
            <person name="Barney B.M."/>
        </authorList>
    </citation>
    <scope>NUCLEOTIDE SEQUENCE [LARGE SCALE GENOMIC DNA]</scope>
    <source>
        <strain evidence="8">UTEX 1602</strain>
    </source>
</reference>
<dbReference type="InterPro" id="IPR008610">
    <property type="entry name" value="Ebp2"/>
</dbReference>
<dbReference type="GO" id="GO:0034399">
    <property type="term" value="C:nuclear periphery"/>
    <property type="evidence" value="ECO:0007669"/>
    <property type="project" value="TreeGrafter"/>
</dbReference>
<evidence type="ECO:0000256" key="3">
    <source>
        <dbReference type="ARBA" id="ARBA00022517"/>
    </source>
</evidence>
<dbReference type="GO" id="GO:0030687">
    <property type="term" value="C:preribosome, large subunit precursor"/>
    <property type="evidence" value="ECO:0007669"/>
    <property type="project" value="TreeGrafter"/>
</dbReference>
<protein>
    <submittedName>
        <fullName evidence="7">rRNA-processing EBP2-like protein</fullName>
    </submittedName>
</protein>
<accession>A0A2P6TH66</accession>
<keyword evidence="8" id="KW-1185">Reference proteome</keyword>
<dbReference type="GO" id="GO:0006364">
    <property type="term" value="P:rRNA processing"/>
    <property type="evidence" value="ECO:0007669"/>
    <property type="project" value="TreeGrafter"/>
</dbReference>
<sequence length="359" mass="38777">MPAAYSSEDEDFSSGEEELSEEELAAALELQRERVARGGGGAAGPAGSDEEEEDGEGGEQGGAQPAQRPAIYNVDAIHDKLEDIGWTEEAAWDETLALTSAAPLALQNTEDDLERELAFYNQALEAAKTAIGRFEAAGIAWQRPTDYYAEMVKSDEHMAKVKEQLLFEKQQIEAAEQRKKDREAKRFAKQVSAERKKERAADKKAAITNISKLRKQREKTGFAGELDMDKELDRMEGGGGGRQQAAKGRPGERFTPRDKSKKRAQRDSKYGFGGPKRLRKQNDASSAADMDGYRPSRFDDGVARKVGKKFGGKGGGGAGGVRQGGVKKGGGAGGPGGKGKGKQQQRPGKARRAAMKKGR</sequence>